<name>A0ABS9IPG8_9ACTN</name>
<evidence type="ECO:0000313" key="7">
    <source>
        <dbReference type="Proteomes" id="UP001200110"/>
    </source>
</evidence>
<sequence>MGHRLVAVLTALSLIVAVAVAPAASASPRAGALPDDFLWGVASSGFQSEGHSPDSNWTRYIRQGKTDDTIGSSVDFRHRYRQDVALAKGLGVKVYRVGIEWARVEPRPGVIDRRELAYYDDLVRAIVDAGMRPMITLDHWVYPGWVADRGGWAWSGTPAAWLTHNTMIVDRYAKYHPLWITINEPTVYVQKELQKGGISLDAVPTMIDRMVRVHRTIYDRIHHRDSDAMVSSNIAYLPTVEPLVDTAVENRIVDKLDFVGVDYYYYYSVSPTDLTAANAAIDRMWDASMAADGVYYALRDLHERFPGKPLYVVEAGMVTENGKPRRDGYQRADHLRDLVYWMQRARADGMPLIGFNYWTLTDNYEWGNYASRFGLYTVDVKTDPTLTRRPTDGVAAYRDVTTHNGVGPSYRPSRPATWCSLVAAPASCARPAR</sequence>
<evidence type="ECO:0000256" key="3">
    <source>
        <dbReference type="ARBA" id="ARBA00023295"/>
    </source>
</evidence>
<dbReference type="Gene3D" id="3.20.20.80">
    <property type="entry name" value="Glycosidases"/>
    <property type="match status" value="2"/>
</dbReference>
<dbReference type="InterPro" id="IPR017853">
    <property type="entry name" value="GH"/>
</dbReference>
<reference evidence="6 7" key="1">
    <citation type="submission" date="2022-01" db="EMBL/GenBank/DDBJ databases">
        <authorList>
            <person name="Huang Y."/>
        </authorList>
    </citation>
    <scope>NUCLEOTIDE SEQUENCE [LARGE SCALE GENOMIC DNA]</scope>
    <source>
        <strain evidence="6 7">HY366</strain>
    </source>
</reference>
<dbReference type="SUPFAM" id="SSF51445">
    <property type="entry name" value="(Trans)glycosidases"/>
    <property type="match status" value="1"/>
</dbReference>
<dbReference type="Pfam" id="PF00232">
    <property type="entry name" value="Glyco_hydro_1"/>
    <property type="match status" value="2"/>
</dbReference>
<organism evidence="6 7">
    <name type="scientific">Gordonia liuliyuniae</name>
    <dbReference type="NCBI Taxonomy" id="2911517"/>
    <lineage>
        <taxon>Bacteria</taxon>
        <taxon>Bacillati</taxon>
        <taxon>Actinomycetota</taxon>
        <taxon>Actinomycetes</taxon>
        <taxon>Mycobacteriales</taxon>
        <taxon>Gordoniaceae</taxon>
        <taxon>Gordonia</taxon>
    </lineage>
</organism>
<accession>A0ABS9IPG8</accession>
<dbReference type="RefSeq" id="WP_236996683.1">
    <property type="nucleotide sequence ID" value="NZ_JAKKOR010000002.1"/>
</dbReference>
<feature type="signal peptide" evidence="5">
    <location>
        <begin position="1"/>
        <end position="26"/>
    </location>
</feature>
<keyword evidence="3" id="KW-0326">Glycosidase</keyword>
<evidence type="ECO:0000256" key="2">
    <source>
        <dbReference type="ARBA" id="ARBA00022801"/>
    </source>
</evidence>
<proteinExistence type="inferred from homology"/>
<comment type="caution">
    <text evidence="6">The sequence shown here is derived from an EMBL/GenBank/DDBJ whole genome shotgun (WGS) entry which is preliminary data.</text>
</comment>
<evidence type="ECO:0000256" key="5">
    <source>
        <dbReference type="SAM" id="SignalP"/>
    </source>
</evidence>
<dbReference type="Proteomes" id="UP001200110">
    <property type="component" value="Unassembled WGS sequence"/>
</dbReference>
<dbReference type="PANTHER" id="PTHR10353:SF36">
    <property type="entry name" value="LP05116P"/>
    <property type="match status" value="1"/>
</dbReference>
<keyword evidence="5" id="KW-0732">Signal</keyword>
<evidence type="ECO:0000313" key="6">
    <source>
        <dbReference type="EMBL" id="MCF8587444.1"/>
    </source>
</evidence>
<protein>
    <submittedName>
        <fullName evidence="6">Family 1 glycosylhydrolase</fullName>
    </submittedName>
</protein>
<evidence type="ECO:0000256" key="1">
    <source>
        <dbReference type="ARBA" id="ARBA00010838"/>
    </source>
</evidence>
<dbReference type="PRINTS" id="PR00131">
    <property type="entry name" value="GLHYDRLASE1"/>
</dbReference>
<gene>
    <name evidence="6" type="ORF">L5G33_03050</name>
</gene>
<comment type="similarity">
    <text evidence="1 4">Belongs to the glycosyl hydrolase 1 family.</text>
</comment>
<dbReference type="EMBL" id="JAKKOR010000002">
    <property type="protein sequence ID" value="MCF8587444.1"/>
    <property type="molecule type" value="Genomic_DNA"/>
</dbReference>
<feature type="chain" id="PRO_5046387649" evidence="5">
    <location>
        <begin position="27"/>
        <end position="433"/>
    </location>
</feature>
<keyword evidence="2" id="KW-0378">Hydrolase</keyword>
<dbReference type="PANTHER" id="PTHR10353">
    <property type="entry name" value="GLYCOSYL HYDROLASE"/>
    <property type="match status" value="1"/>
</dbReference>
<evidence type="ECO:0000256" key="4">
    <source>
        <dbReference type="RuleBase" id="RU003690"/>
    </source>
</evidence>
<keyword evidence="7" id="KW-1185">Reference proteome</keyword>
<dbReference type="InterPro" id="IPR001360">
    <property type="entry name" value="Glyco_hydro_1"/>
</dbReference>